<dbReference type="PANTHER" id="PTHR30098">
    <property type="entry name" value="LEUCYL/PHENYLALANYL-TRNA--PROTEIN TRANSFERASE"/>
    <property type="match status" value="1"/>
</dbReference>
<dbReference type="InterPro" id="IPR042203">
    <property type="entry name" value="Leu/Phe-tRNA_Trfase_C"/>
</dbReference>
<proteinExistence type="inferred from homology"/>
<evidence type="ECO:0000256" key="12">
    <source>
        <dbReference type="ARBA" id="ARBA00077136"/>
    </source>
</evidence>
<protein>
    <recommendedName>
        <fullName evidence="11 15">Leucyl/phenylalanyl-tRNA--protein transferase</fullName>
        <ecNumber evidence="10 15">2.3.2.6</ecNumber>
    </recommendedName>
    <alternativeName>
        <fullName evidence="12 15">L/F-transferase</fullName>
    </alternativeName>
    <alternativeName>
        <fullName evidence="13 15">Leucyltransferase</fullName>
    </alternativeName>
    <alternativeName>
        <fullName evidence="14 15">Phenyalanyltransferase</fullName>
    </alternativeName>
</protein>
<dbReference type="Pfam" id="PF03588">
    <property type="entry name" value="Leu_Phe_trans"/>
    <property type="match status" value="1"/>
</dbReference>
<dbReference type="Gene3D" id="3.40.630.70">
    <property type="entry name" value="Leucyl/phenylalanyl-tRNA-protein transferase, C-terminal domain"/>
    <property type="match status" value="1"/>
</dbReference>
<comment type="catalytic activity">
    <reaction evidence="7 15">
        <text>N-terminal L-lysyl-[protein] + L-leucyl-tRNA(Leu) = N-terminal L-leucyl-L-lysyl-[protein] + tRNA(Leu) + H(+)</text>
        <dbReference type="Rhea" id="RHEA:12340"/>
        <dbReference type="Rhea" id="RHEA-COMP:9613"/>
        <dbReference type="Rhea" id="RHEA-COMP:9622"/>
        <dbReference type="Rhea" id="RHEA-COMP:12670"/>
        <dbReference type="Rhea" id="RHEA-COMP:12671"/>
        <dbReference type="ChEBI" id="CHEBI:15378"/>
        <dbReference type="ChEBI" id="CHEBI:65249"/>
        <dbReference type="ChEBI" id="CHEBI:78442"/>
        <dbReference type="ChEBI" id="CHEBI:78494"/>
        <dbReference type="ChEBI" id="CHEBI:133043"/>
        <dbReference type="EC" id="2.3.2.6"/>
    </reaction>
</comment>
<dbReference type="PANTHER" id="PTHR30098:SF2">
    <property type="entry name" value="LEUCYL_PHENYLALANYL-TRNA--PROTEIN TRANSFERASE"/>
    <property type="match status" value="1"/>
</dbReference>
<evidence type="ECO:0000256" key="10">
    <source>
        <dbReference type="ARBA" id="ARBA00066767"/>
    </source>
</evidence>
<dbReference type="InterPro" id="IPR016181">
    <property type="entry name" value="Acyl_CoA_acyltransferase"/>
</dbReference>
<dbReference type="Gene3D" id="3.30.70.3550">
    <property type="entry name" value="Leucyl/phenylalanyl-tRNA-protein transferase, N-terminal domain"/>
    <property type="match status" value="1"/>
</dbReference>
<evidence type="ECO:0000256" key="15">
    <source>
        <dbReference type="HAMAP-Rule" id="MF_00688"/>
    </source>
</evidence>
<evidence type="ECO:0000256" key="2">
    <source>
        <dbReference type="ARBA" id="ARBA00022490"/>
    </source>
</evidence>
<dbReference type="SUPFAM" id="SSF55729">
    <property type="entry name" value="Acyl-CoA N-acyltransferases (Nat)"/>
    <property type="match status" value="1"/>
</dbReference>
<gene>
    <name evidence="15" type="primary">aat</name>
    <name evidence="16" type="ORF">SAMN05428642_101469</name>
</gene>
<dbReference type="GO" id="GO:0008914">
    <property type="term" value="F:leucyl-tRNA--protein transferase activity"/>
    <property type="evidence" value="ECO:0007669"/>
    <property type="project" value="UniProtKB-UniRule"/>
</dbReference>
<dbReference type="NCBIfam" id="TIGR00667">
    <property type="entry name" value="aat"/>
    <property type="match status" value="1"/>
</dbReference>
<dbReference type="EC" id="2.3.2.6" evidence="10 15"/>
<evidence type="ECO:0000256" key="13">
    <source>
        <dbReference type="ARBA" id="ARBA00077165"/>
    </source>
</evidence>
<keyword evidence="2 15" id="KW-0963">Cytoplasm</keyword>
<dbReference type="OrthoDB" id="9790282at2"/>
<name>A0A1K2IB43_9FLAO</name>
<keyword evidence="3 15" id="KW-0808">Transferase</keyword>
<comment type="catalytic activity">
    <reaction evidence="5 15">
        <text>L-phenylalanyl-tRNA(Phe) + an N-terminal L-alpha-aminoacyl-[protein] = an N-terminal L-phenylalanyl-L-alpha-aminoacyl-[protein] + tRNA(Phe)</text>
        <dbReference type="Rhea" id="RHEA:43632"/>
        <dbReference type="Rhea" id="RHEA-COMP:9668"/>
        <dbReference type="Rhea" id="RHEA-COMP:9699"/>
        <dbReference type="Rhea" id="RHEA-COMP:10636"/>
        <dbReference type="Rhea" id="RHEA-COMP:10637"/>
        <dbReference type="ChEBI" id="CHEBI:78442"/>
        <dbReference type="ChEBI" id="CHEBI:78531"/>
        <dbReference type="ChEBI" id="CHEBI:78597"/>
        <dbReference type="ChEBI" id="CHEBI:83561"/>
        <dbReference type="EC" id="2.3.2.6"/>
    </reaction>
</comment>
<reference evidence="16 17" key="1">
    <citation type="submission" date="2016-10" db="EMBL/GenBank/DDBJ databases">
        <authorList>
            <person name="de Groot N.N."/>
        </authorList>
    </citation>
    <scope>NUCLEOTIDE SEQUENCE [LARGE SCALE GENOMIC DNA]</scope>
    <source>
        <strain evidence="16 17">DSM 18180</strain>
    </source>
</reference>
<keyword evidence="17" id="KW-1185">Reference proteome</keyword>
<evidence type="ECO:0000256" key="9">
    <source>
        <dbReference type="ARBA" id="ARBA00061535"/>
    </source>
</evidence>
<keyword evidence="4 15" id="KW-0012">Acyltransferase</keyword>
<dbReference type="InterPro" id="IPR004616">
    <property type="entry name" value="Leu/Phe-tRNA_Trfase"/>
</dbReference>
<dbReference type="AlphaFoldDB" id="A0A1K2IB43"/>
<dbReference type="Proteomes" id="UP000182544">
    <property type="component" value="Unassembled WGS sequence"/>
</dbReference>
<comment type="subcellular location">
    <subcellularLocation>
        <location evidence="1 15">Cytoplasm</location>
    </subcellularLocation>
</comment>
<dbReference type="EMBL" id="FPKV01000001">
    <property type="protein sequence ID" value="SFZ89629.1"/>
    <property type="molecule type" value="Genomic_DNA"/>
</dbReference>
<dbReference type="InterPro" id="IPR042221">
    <property type="entry name" value="Leu/Phe-tRNA_Trfase_N"/>
</dbReference>
<evidence type="ECO:0000256" key="1">
    <source>
        <dbReference type="ARBA" id="ARBA00004496"/>
    </source>
</evidence>
<dbReference type="GO" id="GO:0030163">
    <property type="term" value="P:protein catabolic process"/>
    <property type="evidence" value="ECO:0007669"/>
    <property type="project" value="UniProtKB-UniRule"/>
</dbReference>
<comment type="similarity">
    <text evidence="9 15">Belongs to the L/F-transferase family.</text>
</comment>
<evidence type="ECO:0000256" key="6">
    <source>
        <dbReference type="ARBA" id="ARBA00050652"/>
    </source>
</evidence>
<evidence type="ECO:0000256" key="3">
    <source>
        <dbReference type="ARBA" id="ARBA00022679"/>
    </source>
</evidence>
<evidence type="ECO:0000313" key="16">
    <source>
        <dbReference type="EMBL" id="SFZ89629.1"/>
    </source>
</evidence>
<organism evidence="16 17">
    <name type="scientific">Flaviramulus basaltis</name>
    <dbReference type="NCBI Taxonomy" id="369401"/>
    <lineage>
        <taxon>Bacteria</taxon>
        <taxon>Pseudomonadati</taxon>
        <taxon>Bacteroidota</taxon>
        <taxon>Flavobacteriia</taxon>
        <taxon>Flavobacteriales</taxon>
        <taxon>Flavobacteriaceae</taxon>
        <taxon>Flaviramulus</taxon>
    </lineage>
</organism>
<evidence type="ECO:0000256" key="4">
    <source>
        <dbReference type="ARBA" id="ARBA00023315"/>
    </source>
</evidence>
<evidence type="ECO:0000256" key="5">
    <source>
        <dbReference type="ARBA" id="ARBA00050607"/>
    </source>
</evidence>
<evidence type="ECO:0000256" key="7">
    <source>
        <dbReference type="ARBA" id="ARBA00051538"/>
    </source>
</evidence>
<dbReference type="HAMAP" id="MF_00688">
    <property type="entry name" value="Leu_Phe_trans"/>
    <property type="match status" value="1"/>
</dbReference>
<accession>A0A1K2IB43</accession>
<sequence length="215" mass="24390">MKYLTQNISFPNVNEASSDGLLAIGGDLSVKRLLLAYKSGIFPWFENEEPILWWSPNPRFVLFPEKLKVSKSMKQVLRNKDYVVTVNKDFKAVITECSKAKREGQAGTWITQSMIDAYIKLHELGYARSVEVWRDNMLVAGLYGVDLGNNVFSGESMFTKESNASKAGFISFIQNTNYKLIDCQVYTSHLESLGAEEISRDLFLKYLEESNSLTL</sequence>
<dbReference type="GO" id="GO:0005737">
    <property type="term" value="C:cytoplasm"/>
    <property type="evidence" value="ECO:0007669"/>
    <property type="project" value="UniProtKB-SubCell"/>
</dbReference>
<evidence type="ECO:0000256" key="8">
    <source>
        <dbReference type="ARBA" id="ARBA00054043"/>
    </source>
</evidence>
<comment type="catalytic activity">
    <reaction evidence="6 15">
        <text>N-terminal L-arginyl-[protein] + L-leucyl-tRNA(Leu) = N-terminal L-leucyl-L-arginyl-[protein] + tRNA(Leu) + H(+)</text>
        <dbReference type="Rhea" id="RHEA:50416"/>
        <dbReference type="Rhea" id="RHEA-COMP:9613"/>
        <dbReference type="Rhea" id="RHEA-COMP:9622"/>
        <dbReference type="Rhea" id="RHEA-COMP:12672"/>
        <dbReference type="Rhea" id="RHEA-COMP:12673"/>
        <dbReference type="ChEBI" id="CHEBI:15378"/>
        <dbReference type="ChEBI" id="CHEBI:64719"/>
        <dbReference type="ChEBI" id="CHEBI:78442"/>
        <dbReference type="ChEBI" id="CHEBI:78494"/>
        <dbReference type="ChEBI" id="CHEBI:133044"/>
        <dbReference type="EC" id="2.3.2.6"/>
    </reaction>
</comment>
<comment type="function">
    <text evidence="8 15">Functions in the N-end rule pathway of protein degradation where it conjugates Leu, Phe and, less efficiently, Met from aminoacyl-tRNAs to the N-termini of proteins containing an N-terminal arginine or lysine.</text>
</comment>
<evidence type="ECO:0000256" key="11">
    <source>
        <dbReference type="ARBA" id="ARBA00074372"/>
    </source>
</evidence>
<dbReference type="RefSeq" id="WP_072400146.1">
    <property type="nucleotide sequence ID" value="NZ_FPKV01000001.1"/>
</dbReference>
<evidence type="ECO:0000313" key="17">
    <source>
        <dbReference type="Proteomes" id="UP000182544"/>
    </source>
</evidence>
<evidence type="ECO:0000256" key="14">
    <source>
        <dbReference type="ARBA" id="ARBA00083640"/>
    </source>
</evidence>
<dbReference type="FunFam" id="3.30.70.3550:FF:000001">
    <property type="entry name" value="Leucyl/phenylalanyl-tRNA--protein transferase"/>
    <property type="match status" value="1"/>
</dbReference>
<dbReference type="STRING" id="369401.SAMN05428642_101469"/>